<evidence type="ECO:0000313" key="2">
    <source>
        <dbReference type="EMBL" id="TCO13594.1"/>
    </source>
</evidence>
<dbReference type="Proteomes" id="UP000295818">
    <property type="component" value="Unassembled WGS sequence"/>
</dbReference>
<comment type="caution">
    <text evidence="2">The sequence shown here is derived from an EMBL/GenBank/DDBJ whole genome shotgun (WGS) entry which is preliminary data.</text>
</comment>
<dbReference type="NCBIfam" id="TIGR03083">
    <property type="entry name" value="maleylpyruvate isomerase family mycothiol-dependent enzyme"/>
    <property type="match status" value="1"/>
</dbReference>
<dbReference type="InterPro" id="IPR034660">
    <property type="entry name" value="DinB/YfiT-like"/>
</dbReference>
<dbReference type="InterPro" id="IPR024344">
    <property type="entry name" value="MDMPI_metal-binding"/>
</dbReference>
<dbReference type="RefSeq" id="WP_158293023.1">
    <property type="nucleotide sequence ID" value="NZ_SLWM01000022.1"/>
</dbReference>
<evidence type="ECO:0000259" key="1">
    <source>
        <dbReference type="Pfam" id="PF11716"/>
    </source>
</evidence>
<gene>
    <name evidence="2" type="ORF">EV644_12269</name>
</gene>
<name>A0ABY2BCK1_9ACTN</name>
<protein>
    <submittedName>
        <fullName evidence="2">Uncharacterized protein (TIGR03083 family)</fullName>
    </submittedName>
</protein>
<proteinExistence type="predicted"/>
<reference evidence="2 3" key="1">
    <citation type="journal article" date="2015" name="Stand. Genomic Sci.">
        <title>Genomic Encyclopedia of Bacterial and Archaeal Type Strains, Phase III: the genomes of soil and plant-associated and newly described type strains.</title>
        <authorList>
            <person name="Whitman W.B."/>
            <person name="Woyke T."/>
            <person name="Klenk H.P."/>
            <person name="Zhou Y."/>
            <person name="Lilburn T.G."/>
            <person name="Beck B.J."/>
            <person name="De Vos P."/>
            <person name="Vandamme P."/>
            <person name="Eisen J.A."/>
            <person name="Garrity G."/>
            <person name="Hugenholtz P."/>
            <person name="Kyrpides N.C."/>
        </authorList>
    </citation>
    <scope>NUCLEOTIDE SEQUENCE [LARGE SCALE GENOMIC DNA]</scope>
    <source>
        <strain evidence="2 3">VKM Ac-2538</strain>
    </source>
</reference>
<evidence type="ECO:0000313" key="3">
    <source>
        <dbReference type="Proteomes" id="UP000295818"/>
    </source>
</evidence>
<organism evidence="2 3">
    <name type="scientific">Kribbella orskensis</name>
    <dbReference type="NCBI Taxonomy" id="2512216"/>
    <lineage>
        <taxon>Bacteria</taxon>
        <taxon>Bacillati</taxon>
        <taxon>Actinomycetota</taxon>
        <taxon>Actinomycetes</taxon>
        <taxon>Propionibacteriales</taxon>
        <taxon>Kribbellaceae</taxon>
        <taxon>Kribbella</taxon>
    </lineage>
</organism>
<dbReference type="EMBL" id="SLWM01000022">
    <property type="protein sequence ID" value="TCO13594.1"/>
    <property type="molecule type" value="Genomic_DNA"/>
</dbReference>
<dbReference type="Pfam" id="PF11716">
    <property type="entry name" value="MDMPI_N"/>
    <property type="match status" value="1"/>
</dbReference>
<dbReference type="Gene3D" id="1.20.120.450">
    <property type="entry name" value="dinb family like domain"/>
    <property type="match status" value="1"/>
</dbReference>
<feature type="domain" description="Mycothiol-dependent maleylpyruvate isomerase metal-binding" evidence="1">
    <location>
        <begin position="11"/>
        <end position="101"/>
    </location>
</feature>
<sequence>MDATESADLYAATRARVTKAAQALTADQLTTRVPACPDWTVHNLISHLAGVAGDFVTGNLDGAPRPPWTAVQVNARQDLPVDAILEEWAETGPTLEKLIRSGSTTHPLVCHPYVDAGTHEADLRGAIGTGRPPREIWLAALDWMLPDPRPSDEAPGTLSIITPDGTYQLGSGEPSAEVHTETYELFRAIFGRRSPSQIESWQWPADARSWSAAVSRLPQRPDHQHD</sequence>
<dbReference type="InterPro" id="IPR017517">
    <property type="entry name" value="Maleyloyr_isom"/>
</dbReference>
<accession>A0ABY2BCK1</accession>
<dbReference type="SUPFAM" id="SSF109854">
    <property type="entry name" value="DinB/YfiT-like putative metalloenzymes"/>
    <property type="match status" value="1"/>
</dbReference>
<keyword evidence="3" id="KW-1185">Reference proteome</keyword>